<organism evidence="1">
    <name type="scientific">bioreactor metagenome</name>
    <dbReference type="NCBI Taxonomy" id="1076179"/>
    <lineage>
        <taxon>unclassified sequences</taxon>
        <taxon>metagenomes</taxon>
        <taxon>ecological metagenomes</taxon>
    </lineage>
</organism>
<comment type="caution">
    <text evidence="1">The sequence shown here is derived from an EMBL/GenBank/DDBJ whole genome shotgun (WGS) entry which is preliminary data.</text>
</comment>
<gene>
    <name evidence="1" type="ORF">SDC9_79468</name>
</gene>
<accession>A0A644YYI8</accession>
<reference evidence="1" key="1">
    <citation type="submission" date="2019-08" db="EMBL/GenBank/DDBJ databases">
        <authorList>
            <person name="Kucharzyk K."/>
            <person name="Murdoch R.W."/>
            <person name="Higgins S."/>
            <person name="Loffler F."/>
        </authorList>
    </citation>
    <scope>NUCLEOTIDE SEQUENCE</scope>
</reference>
<sequence length="212" mass="23820">MKNQHTIEIPANVFRAIFFSQPLNMRYLNEFFSVPEFIYASLTTDDVKFLEQKGKDGVSQVLSRLERSMMSSIQVVDLTASETTLPSPFDTWAQAIFATEIDASLAVHVGLSGTYNLLVKSNRTTVQNVNQVQLLVNSNILLRSPFQFYWEEKYSIAYKGQDVSYALYTASAEGGGKGSARLLIKIWTHTELLIDDASKYIDVTPFLKGVNI</sequence>
<dbReference type="EMBL" id="VSSQ01006497">
    <property type="protein sequence ID" value="MPM32901.1"/>
    <property type="molecule type" value="Genomic_DNA"/>
</dbReference>
<dbReference type="AlphaFoldDB" id="A0A644YYI8"/>
<name>A0A644YYI8_9ZZZZ</name>
<evidence type="ECO:0000313" key="1">
    <source>
        <dbReference type="EMBL" id="MPM32901.1"/>
    </source>
</evidence>
<proteinExistence type="predicted"/>
<protein>
    <submittedName>
        <fullName evidence="1">Uncharacterized protein</fullName>
    </submittedName>
</protein>